<sequence>MPKVPRFVKKKFMIGIYILLFVIIALIVYLIYLVRFWGRTNIELTGDTYTGLNNVLCRILNQDRLKK</sequence>
<evidence type="ECO:0000256" key="1">
    <source>
        <dbReference type="SAM" id="Phobius"/>
    </source>
</evidence>
<evidence type="ECO:0000313" key="3">
    <source>
        <dbReference type="Proteomes" id="UP000005819"/>
    </source>
</evidence>
<keyword evidence="3" id="KW-1185">Reference proteome</keyword>
<keyword evidence="1" id="KW-0472">Membrane</keyword>
<accession>B0MWT1</accession>
<dbReference type="Proteomes" id="UP000005819">
    <property type="component" value="Unassembled WGS sequence"/>
</dbReference>
<evidence type="ECO:0000313" key="2">
    <source>
        <dbReference type="EMBL" id="EDS03373.1"/>
    </source>
</evidence>
<reference evidence="2" key="1">
    <citation type="submission" date="2007-10" db="EMBL/GenBank/DDBJ databases">
        <authorList>
            <person name="Fulton L."/>
            <person name="Clifton S."/>
            <person name="Fulton B."/>
            <person name="Xu J."/>
            <person name="Minx P."/>
            <person name="Pepin K.H."/>
            <person name="Johnson M."/>
            <person name="Thiruvilangam P."/>
            <person name="Bhonagiri V."/>
            <person name="Nash W.E."/>
            <person name="Mardis E.R."/>
            <person name="Wilson R.K."/>
        </authorList>
    </citation>
    <scope>NUCLEOTIDE SEQUENCE [LARGE SCALE GENOMIC DNA]</scope>
    <source>
        <strain evidence="2">DSM 17216</strain>
    </source>
</reference>
<keyword evidence="1" id="KW-0812">Transmembrane</keyword>
<gene>
    <name evidence="2" type="ORF">ALIPUT_01586</name>
</gene>
<protein>
    <submittedName>
        <fullName evidence="2">Uncharacterized protein</fullName>
    </submittedName>
</protein>
<organism evidence="2 3">
    <name type="scientific">Alistipes putredinis DSM 17216</name>
    <dbReference type="NCBI Taxonomy" id="445970"/>
    <lineage>
        <taxon>Bacteria</taxon>
        <taxon>Pseudomonadati</taxon>
        <taxon>Bacteroidota</taxon>
        <taxon>Bacteroidia</taxon>
        <taxon>Bacteroidales</taxon>
        <taxon>Rikenellaceae</taxon>
        <taxon>Alistipes</taxon>
    </lineage>
</organism>
<reference evidence="2" key="2">
    <citation type="submission" date="2013-09" db="EMBL/GenBank/DDBJ databases">
        <title>Draft genome sequence of Alistipes putredinis (DSM 17216).</title>
        <authorList>
            <person name="Sudarsanam P."/>
            <person name="Ley R."/>
            <person name="Guruge J."/>
            <person name="Turnbaugh P.J."/>
            <person name="Mahowald M."/>
            <person name="Liep D."/>
            <person name="Gordon J."/>
        </authorList>
    </citation>
    <scope>NUCLEOTIDE SEQUENCE</scope>
    <source>
        <strain evidence="2">DSM 17216</strain>
    </source>
</reference>
<proteinExistence type="predicted"/>
<dbReference type="AlphaFoldDB" id="B0MWT1"/>
<keyword evidence="1" id="KW-1133">Transmembrane helix</keyword>
<feature type="transmembrane region" description="Helical" evidence="1">
    <location>
        <begin position="12"/>
        <end position="34"/>
    </location>
</feature>
<dbReference type="HOGENOM" id="CLU_2802899_0_0_10"/>
<name>B0MWT1_9BACT</name>
<dbReference type="EMBL" id="ABFK02000019">
    <property type="protein sequence ID" value="EDS03373.1"/>
    <property type="molecule type" value="Genomic_DNA"/>
</dbReference>
<comment type="caution">
    <text evidence="2">The sequence shown here is derived from an EMBL/GenBank/DDBJ whole genome shotgun (WGS) entry which is preliminary data.</text>
</comment>